<evidence type="ECO:0000259" key="11">
    <source>
        <dbReference type="PROSITE" id="PS50955"/>
    </source>
</evidence>
<reference evidence="13" key="1">
    <citation type="submission" date="2013-03" db="EMBL/GenBank/DDBJ databases">
        <authorList>
            <person name="Jeffery W."/>
            <person name="Warren W."/>
            <person name="Wilson R.K."/>
        </authorList>
    </citation>
    <scope>NUCLEOTIDE SEQUENCE</scope>
    <source>
        <strain evidence="13">female</strain>
    </source>
</reference>
<reference evidence="12" key="3">
    <citation type="submission" date="2025-08" db="UniProtKB">
        <authorList>
            <consortium name="Ensembl"/>
        </authorList>
    </citation>
    <scope>IDENTIFICATION</scope>
</reference>
<feature type="region of interest" description="Disordered" evidence="8">
    <location>
        <begin position="319"/>
        <end position="359"/>
    </location>
</feature>
<comment type="subcellular location">
    <subcellularLocation>
        <location evidence="1">Nucleus</location>
    </subcellularLocation>
</comment>
<dbReference type="FunCoup" id="A0A3B1IKZ3">
    <property type="interactions" value="60"/>
</dbReference>
<dbReference type="Gene3D" id="1.10.720.40">
    <property type="match status" value="2"/>
</dbReference>
<dbReference type="SUPFAM" id="SSF63451">
    <property type="entry name" value="LEM domain"/>
    <property type="match status" value="2"/>
</dbReference>
<dbReference type="GO" id="GO:0003677">
    <property type="term" value="F:DNA binding"/>
    <property type="evidence" value="ECO:0007669"/>
    <property type="project" value="UniProtKB-KW"/>
</dbReference>
<evidence type="ECO:0000259" key="10">
    <source>
        <dbReference type="PROSITE" id="PS50954"/>
    </source>
</evidence>
<dbReference type="PANTHER" id="PTHR12019:SF21">
    <property type="entry name" value="THYMOPOIETIN A"/>
    <property type="match status" value="1"/>
</dbReference>
<dbReference type="InParanoid" id="A0A3B1IKZ3"/>
<dbReference type="STRING" id="7994.ENSAMXP00000030396"/>
<feature type="compositionally biased region" description="Basic and acidic residues" evidence="8">
    <location>
        <begin position="162"/>
        <end position="174"/>
    </location>
</feature>
<feature type="compositionally biased region" description="Basic and acidic residues" evidence="8">
    <location>
        <begin position="82"/>
        <end position="91"/>
    </location>
</feature>
<dbReference type="CDD" id="cd12940">
    <property type="entry name" value="LEM_LAP2_LEMD1"/>
    <property type="match status" value="1"/>
</dbReference>
<dbReference type="SMART" id="SM00540">
    <property type="entry name" value="LEM"/>
    <property type="match status" value="1"/>
</dbReference>
<proteinExistence type="inferred from homology"/>
<dbReference type="GO" id="GO:0005635">
    <property type="term" value="C:nuclear envelope"/>
    <property type="evidence" value="ECO:0007669"/>
    <property type="project" value="UniProtKB-ARBA"/>
</dbReference>
<keyword evidence="4" id="KW-0597">Phosphoprotein</keyword>
<keyword evidence="9" id="KW-1133">Transmembrane helix</keyword>
<dbReference type="Pfam" id="PF08198">
    <property type="entry name" value="Thymopoietin"/>
    <property type="match status" value="1"/>
</dbReference>
<reference evidence="13" key="2">
    <citation type="journal article" date="2014" name="Nat. Commun.">
        <title>The cavefish genome reveals candidate genes for eye loss.</title>
        <authorList>
            <person name="McGaugh S.E."/>
            <person name="Gross J.B."/>
            <person name="Aken B."/>
            <person name="Blin M."/>
            <person name="Borowsky R."/>
            <person name="Chalopin D."/>
            <person name="Hinaux H."/>
            <person name="Jeffery W.R."/>
            <person name="Keene A."/>
            <person name="Ma L."/>
            <person name="Minx P."/>
            <person name="Murphy D."/>
            <person name="O'Quin K.E."/>
            <person name="Retaux S."/>
            <person name="Rohner N."/>
            <person name="Searle S.M."/>
            <person name="Stahl B.A."/>
            <person name="Tabin C."/>
            <person name="Volff J.N."/>
            <person name="Yoshizawa M."/>
            <person name="Warren W.C."/>
        </authorList>
    </citation>
    <scope>NUCLEOTIDE SEQUENCE [LARGE SCALE GENOMIC DNA]</scope>
    <source>
        <strain evidence="13">female</strain>
    </source>
</reference>
<keyword evidence="5" id="KW-0007">Acetylation</keyword>
<dbReference type="SMART" id="SM01261">
    <property type="entry name" value="Thymopoietin"/>
    <property type="match status" value="1"/>
</dbReference>
<dbReference type="GO" id="GO:0000793">
    <property type="term" value="C:condensed chromosome"/>
    <property type="evidence" value="ECO:0007669"/>
    <property type="project" value="Ensembl"/>
</dbReference>
<evidence type="ECO:0000256" key="8">
    <source>
        <dbReference type="SAM" id="MobiDB-lite"/>
    </source>
</evidence>
<dbReference type="AlphaFoldDB" id="A0A3B1IKZ3"/>
<feature type="compositionally biased region" description="Polar residues" evidence="8">
    <location>
        <begin position="279"/>
        <end position="297"/>
    </location>
</feature>
<feature type="region of interest" description="Disordered" evidence="8">
    <location>
        <begin position="132"/>
        <end position="297"/>
    </location>
</feature>
<evidence type="ECO:0000313" key="12">
    <source>
        <dbReference type="Ensembl" id="ENSAMXP00000030396.1"/>
    </source>
</evidence>
<evidence type="ECO:0000256" key="3">
    <source>
        <dbReference type="ARBA" id="ARBA00022481"/>
    </source>
</evidence>
<dbReference type="InterPro" id="IPR011015">
    <property type="entry name" value="LEM/LEM-like_dom_sf"/>
</dbReference>
<dbReference type="Pfam" id="PF03020">
    <property type="entry name" value="LEM"/>
    <property type="match status" value="1"/>
</dbReference>
<keyword evidence="9" id="KW-0812">Transmembrane</keyword>
<feature type="compositionally biased region" description="Polar residues" evidence="8">
    <location>
        <begin position="331"/>
        <end position="354"/>
    </location>
</feature>
<keyword evidence="7" id="KW-0539">Nucleus</keyword>
<evidence type="ECO:0000313" key="13">
    <source>
        <dbReference type="Proteomes" id="UP000018467"/>
    </source>
</evidence>
<reference evidence="12" key="4">
    <citation type="submission" date="2025-09" db="UniProtKB">
        <authorList>
            <consortium name="Ensembl"/>
        </authorList>
    </citation>
    <scope>IDENTIFICATION</scope>
</reference>
<feature type="region of interest" description="Disordered" evidence="8">
    <location>
        <begin position="423"/>
        <end position="446"/>
    </location>
</feature>
<dbReference type="GO" id="GO:0003682">
    <property type="term" value="F:chromatin binding"/>
    <property type="evidence" value="ECO:0007669"/>
    <property type="project" value="Ensembl"/>
</dbReference>
<evidence type="ECO:0000256" key="4">
    <source>
        <dbReference type="ARBA" id="ARBA00022553"/>
    </source>
</evidence>
<dbReference type="PANTHER" id="PTHR12019">
    <property type="entry name" value="LAMINA-ASSOCIATED POLYPEPTIDE THYMOPOIETIN"/>
    <property type="match status" value="1"/>
</dbReference>
<organism evidence="12 13">
    <name type="scientific">Astyanax mexicanus</name>
    <name type="common">Blind cave fish</name>
    <name type="synonym">Astyanax fasciatus mexicanus</name>
    <dbReference type="NCBI Taxonomy" id="7994"/>
    <lineage>
        <taxon>Eukaryota</taxon>
        <taxon>Metazoa</taxon>
        <taxon>Chordata</taxon>
        <taxon>Craniata</taxon>
        <taxon>Vertebrata</taxon>
        <taxon>Euteleostomi</taxon>
        <taxon>Actinopterygii</taxon>
        <taxon>Neopterygii</taxon>
        <taxon>Teleostei</taxon>
        <taxon>Ostariophysi</taxon>
        <taxon>Characiformes</taxon>
        <taxon>Characoidei</taxon>
        <taxon>Acestrorhamphidae</taxon>
        <taxon>Acestrorhamphinae</taxon>
        <taxon>Astyanax</taxon>
    </lineage>
</organism>
<evidence type="ECO:0000256" key="6">
    <source>
        <dbReference type="ARBA" id="ARBA00023125"/>
    </source>
</evidence>
<keyword evidence="3" id="KW-0488">Methylation</keyword>
<feature type="compositionally biased region" description="Polar residues" evidence="8">
    <location>
        <begin position="149"/>
        <end position="160"/>
    </location>
</feature>
<comment type="similarity">
    <text evidence="2">Belongs to the LEM family.</text>
</comment>
<dbReference type="PROSITE" id="PS50954">
    <property type="entry name" value="LEM"/>
    <property type="match status" value="1"/>
</dbReference>
<evidence type="ECO:0000256" key="2">
    <source>
        <dbReference type="ARBA" id="ARBA00007744"/>
    </source>
</evidence>
<dbReference type="Proteomes" id="UP000018467">
    <property type="component" value="Unassembled WGS sequence"/>
</dbReference>
<keyword evidence="6" id="KW-0238">DNA-binding</keyword>
<feature type="transmembrane region" description="Helical" evidence="9">
    <location>
        <begin position="607"/>
        <end position="625"/>
    </location>
</feature>
<dbReference type="FunFam" id="1.10.720.40:FF:000001">
    <property type="entry name" value="LEM domain containing 2, isoform CRA_a"/>
    <property type="match status" value="1"/>
</dbReference>
<accession>A0A3B1IKZ3</accession>
<dbReference type="Ensembl" id="ENSAMXT00000044407.1">
    <property type="protein sequence ID" value="ENSAMXP00000030396.1"/>
    <property type="gene ID" value="ENSAMXG00000035195.1"/>
</dbReference>
<feature type="domain" description="LEM" evidence="10">
    <location>
        <begin position="91"/>
        <end position="135"/>
    </location>
</feature>
<dbReference type="InterPro" id="IPR013146">
    <property type="entry name" value="LEM-like_dom"/>
</dbReference>
<keyword evidence="9" id="KW-0472">Membrane</keyword>
<dbReference type="PROSITE" id="PS50955">
    <property type="entry name" value="LEM_LIKE"/>
    <property type="match status" value="1"/>
</dbReference>
<evidence type="ECO:0000256" key="7">
    <source>
        <dbReference type="ARBA" id="ARBA00023242"/>
    </source>
</evidence>
<evidence type="ECO:0000256" key="1">
    <source>
        <dbReference type="ARBA" id="ARBA00004123"/>
    </source>
</evidence>
<dbReference type="Bgee" id="ENSAMXG00000035195">
    <property type="expression patterns" value="Expressed in embryo and 14 other cell types or tissues"/>
</dbReference>
<keyword evidence="13" id="KW-1185">Reference proteome</keyword>
<feature type="region of interest" description="Disordered" evidence="8">
    <location>
        <begin position="49"/>
        <end position="108"/>
    </location>
</feature>
<dbReference type="FunFam" id="1.10.720.40:FF:000002">
    <property type="entry name" value="Thymopoietin isoform alpha"/>
    <property type="match status" value="1"/>
</dbReference>
<dbReference type="GO" id="GO:0042175">
    <property type="term" value="C:nuclear outer membrane-endoplasmic reticulum membrane network"/>
    <property type="evidence" value="ECO:0007669"/>
    <property type="project" value="Ensembl"/>
</dbReference>
<dbReference type="GeneTree" id="ENSGT00940000154098"/>
<feature type="domain" description="LEM-like" evidence="11">
    <location>
        <begin position="5"/>
        <end position="48"/>
    </location>
</feature>
<dbReference type="InterPro" id="IPR051656">
    <property type="entry name" value="LEM_domain"/>
</dbReference>
<sequence length="650" mass="71404">MSEFLQDPSVLTKDKLKSALLAHNVALPNGEQRKGVYVDLYLKNLTAQNRRSAAPEPAFSSDEEPPAPVLSGRSRSGRKATRKTDRVRPEEIDVTELTNEGLKDQLLKYGVNAGPIVASTRKLYEKKLQKLLDQGPPETVVQLSEPAVTGNSQNGNTDSDQYSDKEEEATKAEPEPEPEPVPVVERPMRSRGKAPVTTRTRSGQHKQLKDDYEEEDFQVLNVQRKSRRTSRRVDQTVPASDDTDFSELSAAESLPTPRERARPSSVPKDPKPLLADRPSSISYVTKSSLNDSSRYSNITPTHSAFYNLEKDFSSEKHCEKGPLSVKIGSPRHTQSSTWQNSKKLSERGTASTAALNEEAPGSLLDTALIEGLSQEPKSASLAKQVKRCVQLQPASAQPSEDLIHMMCRLSPPAALQPKTSLLQSASVDSPHRPAPEDPPPASLYSSKEDFYGSSSALLRGKQTKLRTFLSPVTPVREKDNSFGDKGSPLIEKLSAVEQTPKTPDRDVLKELFPNETLNTPTGISATRRQPIKGAAGRSFSDSWRDDLRPRLTEIRHTSSSSTSSYTETRSAIHRTNAVPLNALPLSSILKPAAPPAVQVKTRRRLPVWLQLLLLSAVAGFLFFVYQAMETNEMNPFGQSASSRALGSTSK</sequence>
<dbReference type="GO" id="GO:0007084">
    <property type="term" value="P:mitotic nuclear membrane reassembly"/>
    <property type="evidence" value="ECO:0007669"/>
    <property type="project" value="Ensembl"/>
</dbReference>
<dbReference type="InterPro" id="IPR003887">
    <property type="entry name" value="LEM_dom"/>
</dbReference>
<evidence type="ECO:0000256" key="5">
    <source>
        <dbReference type="ARBA" id="ARBA00022990"/>
    </source>
</evidence>
<evidence type="ECO:0000256" key="9">
    <source>
        <dbReference type="SAM" id="Phobius"/>
    </source>
</evidence>
<dbReference type="CDD" id="cd12935">
    <property type="entry name" value="LEM_like"/>
    <property type="match status" value="1"/>
</dbReference>
<name>A0A3B1IKZ3_ASTMX</name>
<protein>
    <submittedName>
        <fullName evidence="12">Thymopoietin a</fullName>
    </submittedName>
</protein>